<evidence type="ECO:0000256" key="1">
    <source>
        <dbReference type="SAM" id="MobiDB-lite"/>
    </source>
</evidence>
<organism evidence="3 4">
    <name type="scientific">Winogradskya humida</name>
    <dbReference type="NCBI Taxonomy" id="113566"/>
    <lineage>
        <taxon>Bacteria</taxon>
        <taxon>Bacillati</taxon>
        <taxon>Actinomycetota</taxon>
        <taxon>Actinomycetes</taxon>
        <taxon>Micromonosporales</taxon>
        <taxon>Micromonosporaceae</taxon>
        <taxon>Winogradskya</taxon>
    </lineage>
</organism>
<dbReference type="RefSeq" id="WP_203836089.1">
    <property type="nucleotide sequence ID" value="NZ_BAAATV010000003.1"/>
</dbReference>
<keyword evidence="4" id="KW-1185">Reference proteome</keyword>
<evidence type="ECO:0000313" key="4">
    <source>
        <dbReference type="Proteomes" id="UP000603200"/>
    </source>
</evidence>
<dbReference type="EMBL" id="BOMN01000023">
    <property type="protein sequence ID" value="GIE18833.1"/>
    <property type="molecule type" value="Genomic_DNA"/>
</dbReference>
<proteinExistence type="predicted"/>
<name>A0ABQ3ZK19_9ACTN</name>
<dbReference type="InterPro" id="IPR032371">
    <property type="entry name" value="DUF4873"/>
</dbReference>
<accession>A0ABQ3ZK19</accession>
<feature type="region of interest" description="Disordered" evidence="1">
    <location>
        <begin position="67"/>
        <end position="95"/>
    </location>
</feature>
<protein>
    <submittedName>
        <fullName evidence="3">DUF4873 domain-containing protein</fullName>
    </submittedName>
</protein>
<feature type="domain" description="DUF4873" evidence="2">
    <location>
        <begin position="6"/>
        <end position="93"/>
    </location>
</feature>
<evidence type="ECO:0000313" key="3">
    <source>
        <dbReference type="EMBL" id="GIE18833.1"/>
    </source>
</evidence>
<dbReference type="Proteomes" id="UP000603200">
    <property type="component" value="Unassembled WGS sequence"/>
</dbReference>
<dbReference type="Pfam" id="PF16170">
    <property type="entry name" value="DUF4873"/>
    <property type="match status" value="1"/>
</dbReference>
<evidence type="ECO:0000259" key="2">
    <source>
        <dbReference type="Pfam" id="PF16170"/>
    </source>
</evidence>
<reference evidence="3 4" key="1">
    <citation type="submission" date="2021-01" db="EMBL/GenBank/DDBJ databases">
        <title>Whole genome shotgun sequence of Actinoplanes humidus NBRC 14915.</title>
        <authorList>
            <person name="Komaki H."/>
            <person name="Tamura T."/>
        </authorList>
    </citation>
    <scope>NUCLEOTIDE SEQUENCE [LARGE SCALE GENOMIC DNA]</scope>
    <source>
        <strain evidence="3 4">NBRC 14915</strain>
    </source>
</reference>
<sequence>MTGPPEEYRGPATVHAGDAEVTVEVRLSARFEPLEGRYRWAGRAAPDETLSARLRSGDRDVTIQIGTHGAPAKLAEPDPWGRVRLTGSGRPPWRG</sequence>
<comment type="caution">
    <text evidence="3">The sequence shown here is derived from an EMBL/GenBank/DDBJ whole genome shotgun (WGS) entry which is preliminary data.</text>
</comment>
<gene>
    <name evidence="3" type="ORF">Ahu01nite_019350</name>
</gene>